<keyword evidence="3" id="KW-1185">Reference proteome</keyword>
<name>A0A1S1JFC3_9MYCO</name>
<dbReference type="RefSeq" id="WP_070947099.1">
    <property type="nucleotide sequence ID" value="NZ_MLHV01000047.1"/>
</dbReference>
<feature type="transmembrane region" description="Helical" evidence="1">
    <location>
        <begin position="23"/>
        <end position="45"/>
    </location>
</feature>
<keyword evidence="1" id="KW-1133">Transmembrane helix</keyword>
<reference evidence="2 3" key="1">
    <citation type="submission" date="2016-10" db="EMBL/GenBank/DDBJ databases">
        <title>Evaluation of Human, Animal and Environmental Mycobacterium chelonae Isolates by Core Genome Phylogenomic Analysis, Targeted Gene Comparison, and Anti-microbial Susceptibility Patterns: A Tale of Mistaken Identities.</title>
        <authorList>
            <person name="Fogelson S.B."/>
            <person name="Camus A.C."/>
            <person name="Lorenz W."/>
            <person name="Vasireddy R."/>
            <person name="Vasireddy S."/>
            <person name="Smith T."/>
            <person name="Brown-Elliott B.A."/>
            <person name="Wallace R.J.Jr."/>
            <person name="Hasan N.A."/>
            <person name="Reischl U."/>
            <person name="Sanchez S."/>
        </authorList>
    </citation>
    <scope>NUCLEOTIDE SEQUENCE [LARGE SCALE GENOMIC DNA]</scope>
    <source>
        <strain evidence="2 3">24999</strain>
    </source>
</reference>
<sequence>MIFTAAQTVIYRADLVDPTSDGILTTLVNFGLAALMVLAVLVGGWQAFNVWMAKKGAAAHMELRTVVFGVLLVEMILGGIMWLANYGTGLLDNFR</sequence>
<gene>
    <name evidence="2" type="ORF">BKG61_28765</name>
</gene>
<keyword evidence="1" id="KW-0812">Transmembrane</keyword>
<organism evidence="2 3">
    <name type="scientific">Mycobacterium syngnathidarum</name>
    <dbReference type="NCBI Taxonomy" id="1908205"/>
    <lineage>
        <taxon>Bacteria</taxon>
        <taxon>Bacillati</taxon>
        <taxon>Actinomycetota</taxon>
        <taxon>Actinomycetes</taxon>
        <taxon>Mycobacteriales</taxon>
        <taxon>Mycobacteriaceae</taxon>
        <taxon>Mycobacterium</taxon>
    </lineage>
</organism>
<proteinExistence type="predicted"/>
<evidence type="ECO:0000256" key="1">
    <source>
        <dbReference type="SAM" id="Phobius"/>
    </source>
</evidence>
<evidence type="ECO:0008006" key="4">
    <source>
        <dbReference type="Google" id="ProtNLM"/>
    </source>
</evidence>
<dbReference type="Proteomes" id="UP000179636">
    <property type="component" value="Unassembled WGS sequence"/>
</dbReference>
<keyword evidence="1" id="KW-0472">Membrane</keyword>
<evidence type="ECO:0000313" key="3">
    <source>
        <dbReference type="Proteomes" id="UP000179636"/>
    </source>
</evidence>
<dbReference type="STRING" id="1908205.BKG60_04645"/>
<accession>A0A1S1JFC3</accession>
<feature type="transmembrane region" description="Helical" evidence="1">
    <location>
        <begin position="66"/>
        <end position="84"/>
    </location>
</feature>
<protein>
    <recommendedName>
        <fullName evidence="4">Integral membrane protein</fullName>
    </recommendedName>
</protein>
<dbReference type="EMBL" id="MLHV01000047">
    <property type="protein sequence ID" value="OHT83433.1"/>
    <property type="molecule type" value="Genomic_DNA"/>
</dbReference>
<comment type="caution">
    <text evidence="2">The sequence shown here is derived from an EMBL/GenBank/DDBJ whole genome shotgun (WGS) entry which is preliminary data.</text>
</comment>
<evidence type="ECO:0000313" key="2">
    <source>
        <dbReference type="EMBL" id="OHT83433.1"/>
    </source>
</evidence>
<dbReference type="OrthoDB" id="4641235at2"/>
<dbReference type="AlphaFoldDB" id="A0A1S1JFC3"/>